<sequence>MKGITELWRAGEAPAWDGLFRADGSARAVEVDSAALSWFELGAPLDFEMWLAENPETLTSIDIHPQGLAEIPDGSGYVCCGDGSHGSEGFFARLDRDKNPVWVVSLGDSNPFVRATVEGSMATFTNNLGNSITVDLADPDFA</sequence>
<dbReference type="EMBL" id="JAWMAJ010000084">
    <property type="protein sequence ID" value="MDV7219125.1"/>
    <property type="molecule type" value="Genomic_DNA"/>
</dbReference>
<accession>A0ABU4FIQ1</accession>
<evidence type="ECO:0000313" key="2">
    <source>
        <dbReference type="Proteomes" id="UP001187346"/>
    </source>
</evidence>
<dbReference type="Proteomes" id="UP001187346">
    <property type="component" value="Unassembled WGS sequence"/>
</dbReference>
<name>A0ABU4FIQ1_9ACTN</name>
<evidence type="ECO:0008006" key="3">
    <source>
        <dbReference type="Google" id="ProtNLM"/>
    </source>
</evidence>
<keyword evidence="2" id="KW-1185">Reference proteome</keyword>
<comment type="caution">
    <text evidence="1">The sequence shown here is derived from an EMBL/GenBank/DDBJ whole genome shotgun (WGS) entry which is preliminary data.</text>
</comment>
<dbReference type="RefSeq" id="WP_317773174.1">
    <property type="nucleotide sequence ID" value="NZ_JAWMAJ010000084.1"/>
</dbReference>
<reference evidence="1 2" key="1">
    <citation type="submission" date="2023-10" db="EMBL/GenBank/DDBJ databases">
        <title>Characterization of rhizosphere-enriched actinobacteria from wheat plants lab-grown on chernevaya soil.</title>
        <authorList>
            <person name="Tikhonova E.N."/>
            <person name="Konopkin A."/>
            <person name="Kravchenko I.K."/>
        </authorList>
    </citation>
    <scope>NUCLEOTIDE SEQUENCE [LARGE SCALE GENOMIC DNA]</scope>
    <source>
        <strain evidence="1 2">RR29</strain>
    </source>
</reference>
<proteinExistence type="predicted"/>
<organism evidence="1 2">
    <name type="scientific">Streptomyces prunicolor</name>
    <dbReference type="NCBI Taxonomy" id="67348"/>
    <lineage>
        <taxon>Bacteria</taxon>
        <taxon>Bacillati</taxon>
        <taxon>Actinomycetota</taxon>
        <taxon>Actinomycetes</taxon>
        <taxon>Kitasatosporales</taxon>
        <taxon>Streptomycetaceae</taxon>
        <taxon>Streptomyces</taxon>
    </lineage>
</organism>
<protein>
    <recommendedName>
        <fullName evidence="3">SMI1/KNR4 family protein</fullName>
    </recommendedName>
</protein>
<evidence type="ECO:0000313" key="1">
    <source>
        <dbReference type="EMBL" id="MDV7219125.1"/>
    </source>
</evidence>
<gene>
    <name evidence="1" type="ORF">R5A26_24595</name>
</gene>